<feature type="domain" description="NAD-dependent epimerase/dehydratase" evidence="1">
    <location>
        <begin position="3"/>
        <end position="211"/>
    </location>
</feature>
<protein>
    <recommendedName>
        <fullName evidence="1">NAD-dependent epimerase/dehydratase domain-containing protein</fullName>
    </recommendedName>
</protein>
<gene>
    <name evidence="2" type="ORF">A2140_08855</name>
</gene>
<sequence>MRVVILGGSGFVGHALATRLIAAGHGVRVLTRRRERHRELLVLPGLDLVEGDVYQSGFLREQLAGFDVAVNLVGILNESGRSGRGFGHAHAELPQCVVEAMRAVGITRLLHMSALNASAQAPSYYLRSKAAGEEVVRRSGLRWTIFRPSVIFGPRDSFVNRFADLLRLMPGVFPLACPDARLQPVYINDVAQAFTHALTDERTVGQSYNLCGPMAYSLREIVARIAGWTGQRVRIVGLGRTLSFAQAQVMEFAPGKPFSLDNYRSLQVDSVCPGPFPAMLGFVPASFEVEVPRFLSTGLAYDRFRASARR</sequence>
<dbReference type="CDD" id="cd05271">
    <property type="entry name" value="NDUFA9_like_SDR_a"/>
    <property type="match status" value="1"/>
</dbReference>
<evidence type="ECO:0000313" key="2">
    <source>
        <dbReference type="EMBL" id="OGI39789.1"/>
    </source>
</evidence>
<dbReference type="InterPro" id="IPR036291">
    <property type="entry name" value="NAD(P)-bd_dom_sf"/>
</dbReference>
<organism evidence="2 3">
    <name type="scientific">Candidatus Muproteobacteria bacterium RBG_16_62_13</name>
    <dbReference type="NCBI Taxonomy" id="1817756"/>
    <lineage>
        <taxon>Bacteria</taxon>
        <taxon>Pseudomonadati</taxon>
        <taxon>Pseudomonadota</taxon>
        <taxon>Candidatus Muproteobacteria</taxon>
    </lineage>
</organism>
<dbReference type="PANTHER" id="PTHR12126">
    <property type="entry name" value="NADH-UBIQUINONE OXIDOREDUCTASE 39 KDA SUBUNIT-RELATED"/>
    <property type="match status" value="1"/>
</dbReference>
<dbReference type="EMBL" id="MFSQ01000083">
    <property type="protein sequence ID" value="OGI39789.1"/>
    <property type="molecule type" value="Genomic_DNA"/>
</dbReference>
<evidence type="ECO:0000259" key="1">
    <source>
        <dbReference type="Pfam" id="PF01370"/>
    </source>
</evidence>
<dbReference type="STRING" id="1817756.A2140_08855"/>
<dbReference type="GO" id="GO:0044877">
    <property type="term" value="F:protein-containing complex binding"/>
    <property type="evidence" value="ECO:0007669"/>
    <property type="project" value="TreeGrafter"/>
</dbReference>
<evidence type="ECO:0000313" key="3">
    <source>
        <dbReference type="Proteomes" id="UP000178379"/>
    </source>
</evidence>
<dbReference type="InterPro" id="IPR051207">
    <property type="entry name" value="ComplexI_NDUFA9_subunit"/>
</dbReference>
<reference evidence="2 3" key="1">
    <citation type="journal article" date="2016" name="Nat. Commun.">
        <title>Thousands of microbial genomes shed light on interconnected biogeochemical processes in an aquifer system.</title>
        <authorList>
            <person name="Anantharaman K."/>
            <person name="Brown C.T."/>
            <person name="Hug L.A."/>
            <person name="Sharon I."/>
            <person name="Castelle C.J."/>
            <person name="Probst A.J."/>
            <person name="Thomas B.C."/>
            <person name="Singh A."/>
            <person name="Wilkins M.J."/>
            <person name="Karaoz U."/>
            <person name="Brodie E.L."/>
            <person name="Williams K.H."/>
            <person name="Hubbard S.S."/>
            <person name="Banfield J.F."/>
        </authorList>
    </citation>
    <scope>NUCLEOTIDE SEQUENCE [LARGE SCALE GENOMIC DNA]</scope>
</reference>
<dbReference type="InterPro" id="IPR001509">
    <property type="entry name" value="Epimerase_deHydtase"/>
</dbReference>
<proteinExistence type="predicted"/>
<dbReference type="SUPFAM" id="SSF51735">
    <property type="entry name" value="NAD(P)-binding Rossmann-fold domains"/>
    <property type="match status" value="1"/>
</dbReference>
<dbReference type="Pfam" id="PF01370">
    <property type="entry name" value="Epimerase"/>
    <property type="match status" value="1"/>
</dbReference>
<dbReference type="AlphaFoldDB" id="A0A1F6T448"/>
<dbReference type="Proteomes" id="UP000178379">
    <property type="component" value="Unassembled WGS sequence"/>
</dbReference>
<dbReference type="PANTHER" id="PTHR12126:SF11">
    <property type="entry name" value="NADH DEHYDROGENASE [UBIQUINONE] 1 ALPHA SUBCOMPLEX SUBUNIT 9, MITOCHONDRIAL"/>
    <property type="match status" value="1"/>
</dbReference>
<dbReference type="Gene3D" id="3.40.50.720">
    <property type="entry name" value="NAD(P)-binding Rossmann-like Domain"/>
    <property type="match status" value="1"/>
</dbReference>
<comment type="caution">
    <text evidence="2">The sequence shown here is derived from an EMBL/GenBank/DDBJ whole genome shotgun (WGS) entry which is preliminary data.</text>
</comment>
<accession>A0A1F6T448</accession>
<name>A0A1F6T448_9PROT</name>